<dbReference type="GO" id="GO:0004519">
    <property type="term" value="F:endonuclease activity"/>
    <property type="evidence" value="ECO:0007669"/>
    <property type="project" value="UniProtKB-KW"/>
</dbReference>
<reference evidence="1" key="1">
    <citation type="submission" date="2012-12" db="EMBL/GenBank/DDBJ databases">
        <title>Identification and characterization of a phenylalanine ammonia-lyase gene family in Isatis indigotica Fort.</title>
        <authorList>
            <person name="Liu Q."/>
            <person name="Chen J."/>
            <person name="Zhou X."/>
            <person name="Di P."/>
            <person name="Xiao Y."/>
            <person name="Xuan H."/>
            <person name="Zhang L."/>
            <person name="Chen W."/>
        </authorList>
    </citation>
    <scope>NUCLEOTIDE SEQUENCE</scope>
    <source>
        <tissue evidence="1">Salivary gland</tissue>
    </source>
</reference>
<keyword evidence="1" id="KW-0540">Nuclease</keyword>
<dbReference type="AlphaFoldDB" id="A0A0K8RC66"/>
<evidence type="ECO:0000313" key="1">
    <source>
        <dbReference type="EMBL" id="JAA68725.1"/>
    </source>
</evidence>
<accession>A0A0K8RC66</accession>
<protein>
    <submittedName>
        <fullName evidence="1">Putative endonuclease/reverse transcript</fullName>
    </submittedName>
</protein>
<organism evidence="1">
    <name type="scientific">Ixodes ricinus</name>
    <name type="common">Common tick</name>
    <name type="synonym">Acarus ricinus</name>
    <dbReference type="NCBI Taxonomy" id="34613"/>
    <lineage>
        <taxon>Eukaryota</taxon>
        <taxon>Metazoa</taxon>
        <taxon>Ecdysozoa</taxon>
        <taxon>Arthropoda</taxon>
        <taxon>Chelicerata</taxon>
        <taxon>Arachnida</taxon>
        <taxon>Acari</taxon>
        <taxon>Parasitiformes</taxon>
        <taxon>Ixodida</taxon>
        <taxon>Ixodoidea</taxon>
        <taxon>Ixodidae</taxon>
        <taxon>Ixodinae</taxon>
        <taxon>Ixodes</taxon>
    </lineage>
</organism>
<keyword evidence="1" id="KW-0255">Endonuclease</keyword>
<dbReference type="EMBL" id="GADI01005083">
    <property type="protein sequence ID" value="JAA68725.1"/>
    <property type="molecule type" value="mRNA"/>
</dbReference>
<sequence>MAARFICNKYSRHVSPSELCRQLGLSSLEKRAKMARLKFLYELANDHFNLPKENYLNHTSKRLTRTTIASFTRKTSLIITALNSLFSPEPLTNGTTCLKMLFIPLLLKYSSIT</sequence>
<name>A0A0K8RC66_IXORI</name>
<keyword evidence="1" id="KW-0378">Hydrolase</keyword>
<proteinExistence type="evidence at transcript level"/>